<proteinExistence type="predicted"/>
<accession>S9QBL0</accession>
<sequence>MTCLSITPRSQVLGPAVDRTVRQFPILCNNQRLRRKGLCG</sequence>
<evidence type="ECO:0000313" key="2">
    <source>
        <dbReference type="Proteomes" id="UP000015347"/>
    </source>
</evidence>
<dbReference type="Proteomes" id="UP000015347">
    <property type="component" value="Unassembled WGS sequence"/>
</dbReference>
<protein>
    <submittedName>
        <fullName evidence="1">Uncharacterized protein</fullName>
    </submittedName>
</protein>
<comment type="caution">
    <text evidence="1">The sequence shown here is derived from an EMBL/GenBank/DDBJ whole genome shotgun (WGS) entry which is preliminary data.</text>
</comment>
<dbReference type="AlphaFoldDB" id="S9QBL0"/>
<organism evidence="1 2">
    <name type="scientific">Salipiger mucosus DSM 16094</name>
    <dbReference type="NCBI Taxonomy" id="1123237"/>
    <lineage>
        <taxon>Bacteria</taxon>
        <taxon>Pseudomonadati</taxon>
        <taxon>Pseudomonadota</taxon>
        <taxon>Alphaproteobacteria</taxon>
        <taxon>Rhodobacterales</taxon>
        <taxon>Roseobacteraceae</taxon>
        <taxon>Salipiger</taxon>
    </lineage>
</organism>
<dbReference type="STRING" id="1123237.Salmuc_04383"/>
<evidence type="ECO:0000313" key="1">
    <source>
        <dbReference type="EMBL" id="EPX78801.1"/>
    </source>
</evidence>
<dbReference type="EMBL" id="APVH01000038">
    <property type="protein sequence ID" value="EPX78801.1"/>
    <property type="molecule type" value="Genomic_DNA"/>
</dbReference>
<name>S9QBL0_9RHOB</name>
<keyword evidence="2" id="KW-1185">Reference proteome</keyword>
<reference evidence="2" key="1">
    <citation type="journal article" date="2014" name="Stand. Genomic Sci.">
        <title>Genome sequence of the exopolysaccharide-producing Salipiger mucosus type strain (DSM 16094(T)), a moderately halophilic member of the Roseobacter clade.</title>
        <authorList>
            <person name="Riedel T."/>
            <person name="Spring S."/>
            <person name="Fiebig A."/>
            <person name="Petersen J."/>
            <person name="Kyrpides N.C."/>
            <person name="Goker M."/>
            <person name="Klenk H.P."/>
        </authorList>
    </citation>
    <scope>NUCLEOTIDE SEQUENCE [LARGE SCALE GENOMIC DNA]</scope>
    <source>
        <strain evidence="2">DSM 16094</strain>
    </source>
</reference>
<gene>
    <name evidence="1" type="ORF">Salmuc_04383</name>
</gene>
<dbReference type="HOGENOM" id="CLU_3296262_0_0_5"/>